<dbReference type="PANTHER" id="PTHR43244">
    <property type="match status" value="1"/>
</dbReference>
<dbReference type="InterPro" id="IPR036661">
    <property type="entry name" value="Luciferase-like_sf"/>
</dbReference>
<keyword evidence="5" id="KW-0503">Monooxygenase</keyword>
<dbReference type="GO" id="GO:0004497">
    <property type="term" value="F:monooxygenase activity"/>
    <property type="evidence" value="ECO:0007669"/>
    <property type="project" value="UniProtKB-KW"/>
</dbReference>
<proteinExistence type="predicted"/>
<dbReference type="PANTHER" id="PTHR43244:SF1">
    <property type="entry name" value="5,10-METHYLENETETRAHYDROMETHANOPTERIN REDUCTASE"/>
    <property type="match status" value="1"/>
</dbReference>
<dbReference type="AlphaFoldDB" id="A0A7W0HMP4"/>
<dbReference type="InterPro" id="IPR050564">
    <property type="entry name" value="F420-G6PD/mer"/>
</dbReference>
<dbReference type="Pfam" id="PF01814">
    <property type="entry name" value="Hemerythrin"/>
    <property type="match status" value="1"/>
</dbReference>
<evidence type="ECO:0000256" key="1">
    <source>
        <dbReference type="ARBA" id="ARBA00023002"/>
    </source>
</evidence>
<evidence type="ECO:0000313" key="6">
    <source>
        <dbReference type="Proteomes" id="UP000530928"/>
    </source>
</evidence>
<keyword evidence="6" id="KW-1185">Reference proteome</keyword>
<feature type="region of interest" description="Disordered" evidence="2">
    <location>
        <begin position="280"/>
        <end position="304"/>
    </location>
</feature>
<dbReference type="Pfam" id="PF00296">
    <property type="entry name" value="Bac_luciferase"/>
    <property type="match status" value="1"/>
</dbReference>
<feature type="domain" description="Luciferase-like" evidence="3">
    <location>
        <begin position="17"/>
        <end position="246"/>
    </location>
</feature>
<dbReference type="Gene3D" id="3.20.20.30">
    <property type="entry name" value="Luciferase-like domain"/>
    <property type="match status" value="1"/>
</dbReference>
<sequence>MPTYGHELKFGVFLTPTPDRVLPLAQLADGEGLDLVTVQDHPYHPAFLDAWTLAAVIAARTERVHVSLNVANLPLRPPAVLAKSVATLDLLTGGRAELGLGAGAMPDGVAMLGGPRRSPGEAVAALEEAIELIRALWTPGQPVTFEGEHYRLEGAPPGPIPPHRPRIWVGALKPRMLRLVGRLGDGWWPSESYVPPERLAEANKIIDEAALEAGRSPQDVRRLYNVGRHQGSAAEWAERLAGLNLTYGMGTFVLADDDPRTIQLFAAEVAPAVRELIESEQDAPAGEPEAPAAHESATIATPAPGVRLSGERAWDESTRPTAPVPAGARPLTHQEQAAGQHLVDVHDHLRSELEQVRDLIEQVVASRLSAGQARAAINRMTMRQNDWTLGAYCSAYCRVVTTHHTLEDQSLFPRLRRADPGLTPVLTRLEEEHHVIHGILERVDQALVATVESPDGLDLLRAEVDLLTDALLSHLSYEERELVEPLSRVGF</sequence>
<gene>
    <name evidence="5" type="ORF">HNR30_000006</name>
</gene>
<feature type="compositionally biased region" description="Low complexity" evidence="2">
    <location>
        <begin position="283"/>
        <end position="297"/>
    </location>
</feature>
<feature type="domain" description="Hemerythrin-like" evidence="4">
    <location>
        <begin position="341"/>
        <end position="483"/>
    </location>
</feature>
<evidence type="ECO:0000259" key="3">
    <source>
        <dbReference type="Pfam" id="PF00296"/>
    </source>
</evidence>
<dbReference type="SUPFAM" id="SSF51679">
    <property type="entry name" value="Bacterial luciferase-like"/>
    <property type="match status" value="1"/>
</dbReference>
<organism evidence="5 6">
    <name type="scientific">Nonomuraea soli</name>
    <dbReference type="NCBI Taxonomy" id="1032476"/>
    <lineage>
        <taxon>Bacteria</taxon>
        <taxon>Bacillati</taxon>
        <taxon>Actinomycetota</taxon>
        <taxon>Actinomycetes</taxon>
        <taxon>Streptosporangiales</taxon>
        <taxon>Streptosporangiaceae</taxon>
        <taxon>Nonomuraea</taxon>
    </lineage>
</organism>
<dbReference type="EMBL" id="JACDUR010000001">
    <property type="protein sequence ID" value="MBA2888671.1"/>
    <property type="molecule type" value="Genomic_DNA"/>
</dbReference>
<evidence type="ECO:0000313" key="5">
    <source>
        <dbReference type="EMBL" id="MBA2888671.1"/>
    </source>
</evidence>
<reference evidence="5 6" key="1">
    <citation type="submission" date="2020-07" db="EMBL/GenBank/DDBJ databases">
        <title>Genomic Encyclopedia of Type Strains, Phase IV (KMG-IV): sequencing the most valuable type-strain genomes for metagenomic binning, comparative biology and taxonomic classification.</title>
        <authorList>
            <person name="Goeker M."/>
        </authorList>
    </citation>
    <scope>NUCLEOTIDE SEQUENCE [LARGE SCALE GENOMIC DNA]</scope>
    <source>
        <strain evidence="5 6">DSM 45533</strain>
    </source>
</reference>
<name>A0A7W0HMP4_9ACTN</name>
<accession>A0A7W0HMP4</accession>
<dbReference type="Proteomes" id="UP000530928">
    <property type="component" value="Unassembled WGS sequence"/>
</dbReference>
<dbReference type="Gene3D" id="1.20.120.520">
    <property type="entry name" value="nmb1532 protein domain like"/>
    <property type="match status" value="1"/>
</dbReference>
<protein>
    <submittedName>
        <fullName evidence="5">Alkanesulfonate monooxygenase SsuD/methylene tetrahydromethanopterin reductase-like flavin-dependent oxidoreductase (Luciferase family)</fullName>
    </submittedName>
</protein>
<dbReference type="RefSeq" id="WP_181606889.1">
    <property type="nucleotide sequence ID" value="NZ_BAABAM010000001.1"/>
</dbReference>
<dbReference type="InterPro" id="IPR011251">
    <property type="entry name" value="Luciferase-like_dom"/>
</dbReference>
<dbReference type="CDD" id="cd12108">
    <property type="entry name" value="Hr-like"/>
    <property type="match status" value="1"/>
</dbReference>
<dbReference type="GO" id="GO:0016705">
    <property type="term" value="F:oxidoreductase activity, acting on paired donors, with incorporation or reduction of molecular oxygen"/>
    <property type="evidence" value="ECO:0007669"/>
    <property type="project" value="InterPro"/>
</dbReference>
<comment type="caution">
    <text evidence="5">The sequence shown here is derived from an EMBL/GenBank/DDBJ whole genome shotgun (WGS) entry which is preliminary data.</text>
</comment>
<keyword evidence="1" id="KW-0560">Oxidoreductase</keyword>
<evidence type="ECO:0000256" key="2">
    <source>
        <dbReference type="SAM" id="MobiDB-lite"/>
    </source>
</evidence>
<evidence type="ECO:0000259" key="4">
    <source>
        <dbReference type="Pfam" id="PF01814"/>
    </source>
</evidence>
<dbReference type="InterPro" id="IPR012312">
    <property type="entry name" value="Hemerythrin-like"/>
</dbReference>